<gene>
    <name evidence="2" type="ORF">Cgig2_003055</name>
</gene>
<dbReference type="Proteomes" id="UP001153076">
    <property type="component" value="Unassembled WGS sequence"/>
</dbReference>
<sequence length="207" mass="23397">MFVSYAYLCVQKVSDKYIMKRWSKSVKESQSNKLIVEDGAKDTTVCSFWRMQMGRKMNALLTASQMNREARLFCEEYFRKLKELVIAELWSVYVEDNVQQDCLSSATSVLNPPRSQEKATNLERKKAIEVILENITGSQELSKPTNLEGQRSRKVASQNANAILVQSYAPLCMNVPYTGPSSQGNVVPILNLLSNSNPNDRNLCQVS</sequence>
<dbReference type="OrthoDB" id="2402896at2759"/>
<evidence type="ECO:0000259" key="1">
    <source>
        <dbReference type="Pfam" id="PF00102"/>
    </source>
</evidence>
<reference evidence="2" key="1">
    <citation type="submission" date="2022-04" db="EMBL/GenBank/DDBJ databases">
        <title>Carnegiea gigantea Genome sequencing and assembly v2.</title>
        <authorList>
            <person name="Copetti D."/>
            <person name="Sanderson M.J."/>
            <person name="Burquez A."/>
            <person name="Wojciechowski M.F."/>
        </authorList>
    </citation>
    <scope>NUCLEOTIDE SEQUENCE</scope>
    <source>
        <strain evidence="2">SGP5-SGP5p</strain>
        <tissue evidence="2">Aerial part</tissue>
    </source>
</reference>
<evidence type="ECO:0000313" key="2">
    <source>
        <dbReference type="EMBL" id="KAJ8430473.1"/>
    </source>
</evidence>
<keyword evidence="3" id="KW-1185">Reference proteome</keyword>
<accession>A0A9Q1JT35</accession>
<dbReference type="AlphaFoldDB" id="A0A9Q1JT35"/>
<dbReference type="Pfam" id="PF00102">
    <property type="entry name" value="Y_phosphatase"/>
    <property type="match status" value="1"/>
</dbReference>
<name>A0A9Q1JT35_9CARY</name>
<dbReference type="GO" id="GO:0004725">
    <property type="term" value="F:protein tyrosine phosphatase activity"/>
    <property type="evidence" value="ECO:0007669"/>
    <property type="project" value="InterPro"/>
</dbReference>
<protein>
    <recommendedName>
        <fullName evidence="1">Tyrosine-protein phosphatase domain-containing protein</fullName>
    </recommendedName>
</protein>
<feature type="domain" description="Tyrosine-protein phosphatase" evidence="1">
    <location>
        <begin position="16"/>
        <end position="109"/>
    </location>
</feature>
<organism evidence="2 3">
    <name type="scientific">Carnegiea gigantea</name>
    <dbReference type="NCBI Taxonomy" id="171969"/>
    <lineage>
        <taxon>Eukaryota</taxon>
        <taxon>Viridiplantae</taxon>
        <taxon>Streptophyta</taxon>
        <taxon>Embryophyta</taxon>
        <taxon>Tracheophyta</taxon>
        <taxon>Spermatophyta</taxon>
        <taxon>Magnoliopsida</taxon>
        <taxon>eudicotyledons</taxon>
        <taxon>Gunneridae</taxon>
        <taxon>Pentapetalae</taxon>
        <taxon>Caryophyllales</taxon>
        <taxon>Cactineae</taxon>
        <taxon>Cactaceae</taxon>
        <taxon>Cactoideae</taxon>
        <taxon>Echinocereeae</taxon>
        <taxon>Carnegiea</taxon>
    </lineage>
</organism>
<comment type="caution">
    <text evidence="2">The sequence shown here is derived from an EMBL/GenBank/DDBJ whole genome shotgun (WGS) entry which is preliminary data.</text>
</comment>
<dbReference type="InterPro" id="IPR000242">
    <property type="entry name" value="PTP_cat"/>
</dbReference>
<proteinExistence type="predicted"/>
<evidence type="ECO:0000313" key="3">
    <source>
        <dbReference type="Proteomes" id="UP001153076"/>
    </source>
</evidence>
<dbReference type="EMBL" id="JAKOGI010000793">
    <property type="protein sequence ID" value="KAJ8430473.1"/>
    <property type="molecule type" value="Genomic_DNA"/>
</dbReference>